<sequence>MGISAFLERKLAKRFETFDTNGDGAIERVDFELSVERMGRAFGLDADDARLQRLRALSLGLWEHLASAADRDGDGRIDLAEYEEAFVTGLLETPESFDQGYVPFLEAIFAIADTDGDGRLDVAEHIRWTGSLMNLPEADARDIHRRLDRDGDGYIASRDLLDAIREFYFDEHPESAGSWLLGKLKG</sequence>
<dbReference type="Gene3D" id="1.10.238.10">
    <property type="entry name" value="EF-hand"/>
    <property type="match status" value="1"/>
</dbReference>
<reference evidence="4 5" key="1">
    <citation type="submission" date="2021-12" db="EMBL/GenBank/DDBJ databases">
        <title>Discovery of the Pendulisporaceae a myxobacterial family with distinct sporulation behavior and unique specialized metabolism.</title>
        <authorList>
            <person name="Garcia R."/>
            <person name="Popoff A."/>
            <person name="Bader C.D."/>
            <person name="Loehr J."/>
            <person name="Walesch S."/>
            <person name="Walt C."/>
            <person name="Boldt J."/>
            <person name="Bunk B."/>
            <person name="Haeckl F.J.F.P.J."/>
            <person name="Gunesch A.P."/>
            <person name="Birkelbach J."/>
            <person name="Nuebel U."/>
            <person name="Pietschmann T."/>
            <person name="Bach T."/>
            <person name="Mueller R."/>
        </authorList>
    </citation>
    <scope>NUCLEOTIDE SEQUENCE [LARGE SCALE GENOMIC DNA]</scope>
    <source>
        <strain evidence="4 5">MSr11954</strain>
    </source>
</reference>
<dbReference type="RefSeq" id="WP_394829388.1">
    <property type="nucleotide sequence ID" value="NZ_CP089984.1"/>
</dbReference>
<protein>
    <submittedName>
        <fullName evidence="4">EF-hand domain-containing protein</fullName>
    </submittedName>
</protein>
<keyword evidence="5" id="KW-1185">Reference proteome</keyword>
<feature type="domain" description="EF-hand" evidence="3">
    <location>
        <begin position="135"/>
        <end position="170"/>
    </location>
</feature>
<dbReference type="InterPro" id="IPR011992">
    <property type="entry name" value="EF-hand-dom_pair"/>
</dbReference>
<dbReference type="Proteomes" id="UP001370348">
    <property type="component" value="Chromosome"/>
</dbReference>
<keyword evidence="2" id="KW-0677">Repeat</keyword>
<dbReference type="Pfam" id="PF13202">
    <property type="entry name" value="EF-hand_5"/>
    <property type="match status" value="3"/>
</dbReference>
<dbReference type="SUPFAM" id="SSF47473">
    <property type="entry name" value="EF-hand"/>
    <property type="match status" value="1"/>
</dbReference>
<dbReference type="EMBL" id="CP089984">
    <property type="protein sequence ID" value="WXB19791.1"/>
    <property type="molecule type" value="Genomic_DNA"/>
</dbReference>
<organism evidence="4 5">
    <name type="scientific">Pendulispora albinea</name>
    <dbReference type="NCBI Taxonomy" id="2741071"/>
    <lineage>
        <taxon>Bacteria</taxon>
        <taxon>Pseudomonadati</taxon>
        <taxon>Myxococcota</taxon>
        <taxon>Myxococcia</taxon>
        <taxon>Myxococcales</taxon>
        <taxon>Sorangiineae</taxon>
        <taxon>Pendulisporaceae</taxon>
        <taxon>Pendulispora</taxon>
    </lineage>
</organism>
<dbReference type="InterPro" id="IPR018247">
    <property type="entry name" value="EF_Hand_1_Ca_BS"/>
</dbReference>
<dbReference type="InterPro" id="IPR002048">
    <property type="entry name" value="EF_hand_dom"/>
</dbReference>
<dbReference type="PROSITE" id="PS00018">
    <property type="entry name" value="EF_HAND_1"/>
    <property type="match status" value="3"/>
</dbReference>
<evidence type="ECO:0000313" key="5">
    <source>
        <dbReference type="Proteomes" id="UP001370348"/>
    </source>
</evidence>
<keyword evidence="1" id="KW-0479">Metal-binding</keyword>
<proteinExistence type="predicted"/>
<dbReference type="InterPro" id="IPR039647">
    <property type="entry name" value="EF_hand_pair_protein_CML-like"/>
</dbReference>
<dbReference type="PANTHER" id="PTHR10891">
    <property type="entry name" value="EF-HAND CALCIUM-BINDING DOMAIN CONTAINING PROTEIN"/>
    <property type="match status" value="1"/>
</dbReference>
<dbReference type="PROSITE" id="PS50222">
    <property type="entry name" value="EF_HAND_2"/>
    <property type="match status" value="3"/>
</dbReference>
<name>A0ABZ2MBA7_9BACT</name>
<feature type="domain" description="EF-hand" evidence="3">
    <location>
        <begin position="57"/>
        <end position="92"/>
    </location>
</feature>
<evidence type="ECO:0000259" key="3">
    <source>
        <dbReference type="PROSITE" id="PS50222"/>
    </source>
</evidence>
<evidence type="ECO:0000256" key="1">
    <source>
        <dbReference type="ARBA" id="ARBA00022723"/>
    </source>
</evidence>
<dbReference type="SMART" id="SM00054">
    <property type="entry name" value="EFh"/>
    <property type="match status" value="4"/>
</dbReference>
<accession>A0ABZ2MBA7</accession>
<gene>
    <name evidence="4" type="ORF">LZC94_21525</name>
</gene>
<evidence type="ECO:0000256" key="2">
    <source>
        <dbReference type="ARBA" id="ARBA00022737"/>
    </source>
</evidence>
<feature type="domain" description="EF-hand" evidence="3">
    <location>
        <begin position="6"/>
        <end position="41"/>
    </location>
</feature>
<evidence type="ECO:0000313" key="4">
    <source>
        <dbReference type="EMBL" id="WXB19791.1"/>
    </source>
</evidence>